<sequence>MADEFIEPQLTRISCQLWLLAVAPYDKPTVNGRGEDAGWQKNPAVRSGQMIGIWGGFLCWFRHQKLAEATGSRPGLDKLWLMATKHTCPAYGFWPPLISGKAFASEGWRGVLADMHATWCVSGIFRLVVTDEMMRNVSFAQDALMPAQLDVSSTTTSCLFWPGPWTFQTKDRRHTFVSYSFVKALLDINVPVHLEQSQRLKEFLSEDGDEPCFTDQSRTPPVRGGPCIKGGDGWVLRRFKHDSLANLSIRQTAQIGDHTCCAREEAKNHGHVARNAKHVGESTGLQQGLSFSTVRPSSVGACNSVWVTPRRRLTHMNNGTGPDSTTADGETLQGVPHRSSLRLAAGGDSGAWLGDAADASKAALGMGRSGGQEEGGGMALDCADGGPS</sequence>
<organism evidence="2 3">
    <name type="scientific">Sarocladium strictum</name>
    <name type="common">Black bundle disease fungus</name>
    <name type="synonym">Acremonium strictum</name>
    <dbReference type="NCBI Taxonomy" id="5046"/>
    <lineage>
        <taxon>Eukaryota</taxon>
        <taxon>Fungi</taxon>
        <taxon>Dikarya</taxon>
        <taxon>Ascomycota</taxon>
        <taxon>Pezizomycotina</taxon>
        <taxon>Sordariomycetes</taxon>
        <taxon>Hypocreomycetidae</taxon>
        <taxon>Hypocreales</taxon>
        <taxon>Sarocladiaceae</taxon>
        <taxon>Sarocladium</taxon>
    </lineage>
</organism>
<dbReference type="AlphaFoldDB" id="A0AA39GJ70"/>
<reference evidence="2" key="1">
    <citation type="submission" date="2022-10" db="EMBL/GenBank/DDBJ databases">
        <title>Determination and structural analysis of whole genome sequence of Sarocladium strictum F4-1.</title>
        <authorList>
            <person name="Hu L."/>
            <person name="Jiang Y."/>
        </authorList>
    </citation>
    <scope>NUCLEOTIDE SEQUENCE</scope>
    <source>
        <strain evidence="2">F4-1</strain>
    </source>
</reference>
<feature type="compositionally biased region" description="Polar residues" evidence="1">
    <location>
        <begin position="315"/>
        <end position="328"/>
    </location>
</feature>
<protein>
    <submittedName>
        <fullName evidence="2">Uncharacterized protein</fullName>
    </submittedName>
</protein>
<accession>A0AA39GJ70</accession>
<feature type="region of interest" description="Disordered" evidence="1">
    <location>
        <begin position="365"/>
        <end position="388"/>
    </location>
</feature>
<comment type="caution">
    <text evidence="2">The sequence shown here is derived from an EMBL/GenBank/DDBJ whole genome shotgun (WGS) entry which is preliminary data.</text>
</comment>
<keyword evidence="3" id="KW-1185">Reference proteome</keyword>
<evidence type="ECO:0000313" key="3">
    <source>
        <dbReference type="Proteomes" id="UP001175261"/>
    </source>
</evidence>
<name>A0AA39GJ70_SARSR</name>
<dbReference type="EMBL" id="JAPDFR010000003">
    <property type="protein sequence ID" value="KAK0388360.1"/>
    <property type="molecule type" value="Genomic_DNA"/>
</dbReference>
<gene>
    <name evidence="2" type="ORF">NLU13_4605</name>
</gene>
<feature type="compositionally biased region" description="Gly residues" evidence="1">
    <location>
        <begin position="367"/>
        <end position="378"/>
    </location>
</feature>
<proteinExistence type="predicted"/>
<feature type="region of interest" description="Disordered" evidence="1">
    <location>
        <begin position="312"/>
        <end position="333"/>
    </location>
</feature>
<evidence type="ECO:0000313" key="2">
    <source>
        <dbReference type="EMBL" id="KAK0388360.1"/>
    </source>
</evidence>
<evidence type="ECO:0000256" key="1">
    <source>
        <dbReference type="SAM" id="MobiDB-lite"/>
    </source>
</evidence>
<dbReference type="Proteomes" id="UP001175261">
    <property type="component" value="Unassembled WGS sequence"/>
</dbReference>